<dbReference type="Pfam" id="PF01182">
    <property type="entry name" value="Glucosamine_iso"/>
    <property type="match status" value="1"/>
</dbReference>
<gene>
    <name evidence="8" type="ORF">OFUS_LOCUS11861</name>
</gene>
<evidence type="ECO:0000256" key="5">
    <source>
        <dbReference type="ARBA" id="ARBA00022801"/>
    </source>
</evidence>
<keyword evidence="9" id="KW-1185">Reference proteome</keyword>
<dbReference type="OrthoDB" id="432544at2759"/>
<comment type="caution">
    <text evidence="8">The sequence shown here is derived from an EMBL/GenBank/DDBJ whole genome shotgun (WGS) entry which is preliminary data.</text>
</comment>
<reference evidence="8" key="1">
    <citation type="submission" date="2022-03" db="EMBL/GenBank/DDBJ databases">
        <authorList>
            <person name="Martin C."/>
        </authorList>
    </citation>
    <scope>NUCLEOTIDE SEQUENCE</scope>
</reference>
<dbReference type="NCBIfam" id="TIGR01198">
    <property type="entry name" value="pgl"/>
    <property type="match status" value="1"/>
</dbReference>
<evidence type="ECO:0000256" key="1">
    <source>
        <dbReference type="ARBA" id="ARBA00000832"/>
    </source>
</evidence>
<evidence type="ECO:0000256" key="3">
    <source>
        <dbReference type="ARBA" id="ARBA00010662"/>
    </source>
</evidence>
<dbReference type="FunFam" id="3.40.50.1360:FF:000005">
    <property type="entry name" value="6-phosphogluconolactonase"/>
    <property type="match status" value="1"/>
</dbReference>
<dbReference type="CDD" id="cd01400">
    <property type="entry name" value="6PGL"/>
    <property type="match status" value="1"/>
</dbReference>
<evidence type="ECO:0000256" key="4">
    <source>
        <dbReference type="ARBA" id="ARBA00013198"/>
    </source>
</evidence>
<dbReference type="InterPro" id="IPR006148">
    <property type="entry name" value="Glc/Gal-6P_isomerase"/>
</dbReference>
<evidence type="ECO:0000313" key="9">
    <source>
        <dbReference type="Proteomes" id="UP000749559"/>
    </source>
</evidence>
<dbReference type="GO" id="GO:0017057">
    <property type="term" value="F:6-phosphogluconolactonase activity"/>
    <property type="evidence" value="ECO:0007669"/>
    <property type="project" value="UniProtKB-UniRule"/>
</dbReference>
<comment type="pathway">
    <text evidence="2 6">Carbohydrate degradation; pentose phosphate pathway; D-ribulose 5-phosphate from D-glucose 6-phosphate (oxidative stage): step 2/3.</text>
</comment>
<dbReference type="Proteomes" id="UP000749559">
    <property type="component" value="Unassembled WGS sequence"/>
</dbReference>
<comment type="function">
    <text evidence="6">Hydrolysis of 6-phosphogluconolactone to 6-phosphogluconate.</text>
</comment>
<dbReference type="InterPro" id="IPR005900">
    <property type="entry name" value="6-phosphogluconolactonase_DevB"/>
</dbReference>
<evidence type="ECO:0000256" key="2">
    <source>
        <dbReference type="ARBA" id="ARBA00004961"/>
    </source>
</evidence>
<dbReference type="PANTHER" id="PTHR11054:SF0">
    <property type="entry name" value="6-PHOSPHOGLUCONOLACTONASE"/>
    <property type="match status" value="1"/>
</dbReference>
<dbReference type="GO" id="GO:0005975">
    <property type="term" value="P:carbohydrate metabolic process"/>
    <property type="evidence" value="ECO:0007669"/>
    <property type="project" value="UniProtKB-UniRule"/>
</dbReference>
<accession>A0A8S4NV86</accession>
<proteinExistence type="inferred from homology"/>
<dbReference type="InterPro" id="IPR037171">
    <property type="entry name" value="NagB/RpiA_transferase-like"/>
</dbReference>
<comment type="catalytic activity">
    <reaction evidence="1 6">
        <text>6-phospho-D-glucono-1,5-lactone + H2O = 6-phospho-D-gluconate + H(+)</text>
        <dbReference type="Rhea" id="RHEA:12556"/>
        <dbReference type="ChEBI" id="CHEBI:15377"/>
        <dbReference type="ChEBI" id="CHEBI:15378"/>
        <dbReference type="ChEBI" id="CHEBI:57955"/>
        <dbReference type="ChEBI" id="CHEBI:58759"/>
        <dbReference type="EC" id="3.1.1.31"/>
    </reaction>
</comment>
<feature type="non-terminal residue" evidence="8">
    <location>
        <position position="245"/>
    </location>
</feature>
<dbReference type="Gene3D" id="3.40.50.1360">
    <property type="match status" value="1"/>
</dbReference>
<evidence type="ECO:0000313" key="8">
    <source>
        <dbReference type="EMBL" id="CAH1785858.1"/>
    </source>
</evidence>
<dbReference type="SUPFAM" id="SSF100950">
    <property type="entry name" value="NagB/RpiA/CoA transferase-like"/>
    <property type="match status" value="1"/>
</dbReference>
<evidence type="ECO:0000256" key="6">
    <source>
        <dbReference type="RuleBase" id="RU365095"/>
    </source>
</evidence>
<keyword evidence="5 6" id="KW-0378">Hydrolase</keyword>
<dbReference type="GO" id="GO:0006098">
    <property type="term" value="P:pentose-phosphate shunt"/>
    <property type="evidence" value="ECO:0007669"/>
    <property type="project" value="InterPro"/>
</dbReference>
<sequence length="245" mass="26894">LFKMAAPILKIFDTDKTVAQNLCSFVIDRANSCINSHGIFAVGVSGGSLAKFLCQGLPSLETDWSKWRLFFCDERHVAFDDPDSTYKVYKEGLMSKVPLAENHVFKTNPNVSVEDAAKEYITKVRSVLPGDELPRFDMLLLGMGPDGHTCSLFPGHPLLKETEQIVAPICDSPKPPPQRITLTLPVVNNTRCAVFASCGAGKAEMVKRVLEGSEEPPLPASQVRPSNGELYWFLDQPAASLLSKK</sequence>
<dbReference type="InterPro" id="IPR039104">
    <property type="entry name" value="6PGL"/>
</dbReference>
<dbReference type="EMBL" id="CAIIXF020000006">
    <property type="protein sequence ID" value="CAH1785858.1"/>
    <property type="molecule type" value="Genomic_DNA"/>
</dbReference>
<dbReference type="AlphaFoldDB" id="A0A8S4NV86"/>
<protein>
    <recommendedName>
        <fullName evidence="4 6">6-phosphogluconolactonase</fullName>
        <shortName evidence="6">6PGL</shortName>
        <ecNumber evidence="4 6">3.1.1.31</ecNumber>
    </recommendedName>
</protein>
<comment type="similarity">
    <text evidence="3 6">Belongs to the glucosamine/galactosamine-6-phosphate isomerase family. 6-phosphogluconolactonase subfamily.</text>
</comment>
<feature type="domain" description="Glucosamine/galactosamine-6-phosphate isomerase" evidence="7">
    <location>
        <begin position="14"/>
        <end position="232"/>
    </location>
</feature>
<name>A0A8S4NV86_OWEFU</name>
<organism evidence="8 9">
    <name type="scientific">Owenia fusiformis</name>
    <name type="common">Polychaete worm</name>
    <dbReference type="NCBI Taxonomy" id="6347"/>
    <lineage>
        <taxon>Eukaryota</taxon>
        <taxon>Metazoa</taxon>
        <taxon>Spiralia</taxon>
        <taxon>Lophotrochozoa</taxon>
        <taxon>Annelida</taxon>
        <taxon>Polychaeta</taxon>
        <taxon>Sedentaria</taxon>
        <taxon>Canalipalpata</taxon>
        <taxon>Sabellida</taxon>
        <taxon>Oweniida</taxon>
        <taxon>Oweniidae</taxon>
        <taxon>Owenia</taxon>
    </lineage>
</organism>
<dbReference type="PANTHER" id="PTHR11054">
    <property type="entry name" value="6-PHOSPHOGLUCONOLACTONASE"/>
    <property type="match status" value="1"/>
</dbReference>
<evidence type="ECO:0000259" key="7">
    <source>
        <dbReference type="Pfam" id="PF01182"/>
    </source>
</evidence>
<dbReference type="EC" id="3.1.1.31" evidence="4 6"/>